<dbReference type="AlphaFoldDB" id="A0A6A7APM5"/>
<name>A0A6A7APM5_9PLEO</name>
<gene>
    <name evidence="1" type="ORF">T440DRAFT_60583</name>
</gene>
<proteinExistence type="predicted"/>
<dbReference type="EMBL" id="MU006431">
    <property type="protein sequence ID" value="KAF2844035.1"/>
    <property type="molecule type" value="Genomic_DNA"/>
</dbReference>
<organism evidence="1 2">
    <name type="scientific">Plenodomus tracheiphilus IPT5</name>
    <dbReference type="NCBI Taxonomy" id="1408161"/>
    <lineage>
        <taxon>Eukaryota</taxon>
        <taxon>Fungi</taxon>
        <taxon>Dikarya</taxon>
        <taxon>Ascomycota</taxon>
        <taxon>Pezizomycotina</taxon>
        <taxon>Dothideomycetes</taxon>
        <taxon>Pleosporomycetidae</taxon>
        <taxon>Pleosporales</taxon>
        <taxon>Pleosporineae</taxon>
        <taxon>Leptosphaeriaceae</taxon>
        <taxon>Plenodomus</taxon>
    </lineage>
</organism>
<sequence>MPASGQMSATCILDGQKFRRLMLRWTRFAIISTCSYCQDFSNHVQAQMPPRHDRAPSLAGTLVRTLLYSARVATVVSALTHTGQMATGRYCSHEYSHHEK</sequence>
<keyword evidence="2" id="KW-1185">Reference proteome</keyword>
<reference evidence="1" key="1">
    <citation type="submission" date="2020-01" db="EMBL/GenBank/DDBJ databases">
        <authorList>
            <consortium name="DOE Joint Genome Institute"/>
            <person name="Haridas S."/>
            <person name="Albert R."/>
            <person name="Binder M."/>
            <person name="Bloem J."/>
            <person name="Labutti K."/>
            <person name="Salamov A."/>
            <person name="Andreopoulos B."/>
            <person name="Baker S.E."/>
            <person name="Barry K."/>
            <person name="Bills G."/>
            <person name="Bluhm B.H."/>
            <person name="Cannon C."/>
            <person name="Castanera R."/>
            <person name="Culley D.E."/>
            <person name="Daum C."/>
            <person name="Ezra D."/>
            <person name="Gonzalez J.B."/>
            <person name="Henrissat B."/>
            <person name="Kuo A."/>
            <person name="Liang C."/>
            <person name="Lipzen A."/>
            <person name="Lutzoni F."/>
            <person name="Magnuson J."/>
            <person name="Mondo S."/>
            <person name="Nolan M."/>
            <person name="Ohm R."/>
            <person name="Pangilinan J."/>
            <person name="Park H.-J."/>
            <person name="Ramirez L."/>
            <person name="Alfaro M."/>
            <person name="Sun H."/>
            <person name="Tritt A."/>
            <person name="Yoshinaga Y."/>
            <person name="Zwiers L.-H."/>
            <person name="Turgeon B.G."/>
            <person name="Goodwin S.B."/>
            <person name="Spatafora J.W."/>
            <person name="Crous P.W."/>
            <person name="Grigoriev I.V."/>
        </authorList>
    </citation>
    <scope>NUCLEOTIDE SEQUENCE</scope>
    <source>
        <strain evidence="1">IPT5</strain>
    </source>
</reference>
<accession>A0A6A7APM5</accession>
<protein>
    <submittedName>
        <fullName evidence="1">Uncharacterized protein</fullName>
    </submittedName>
</protein>
<dbReference type="Proteomes" id="UP000799423">
    <property type="component" value="Unassembled WGS sequence"/>
</dbReference>
<evidence type="ECO:0000313" key="1">
    <source>
        <dbReference type="EMBL" id="KAF2844035.1"/>
    </source>
</evidence>
<evidence type="ECO:0000313" key="2">
    <source>
        <dbReference type="Proteomes" id="UP000799423"/>
    </source>
</evidence>